<comment type="caution">
    <text evidence="4">The sequence shown here is derived from an EMBL/GenBank/DDBJ whole genome shotgun (WGS) entry which is preliminary data.</text>
</comment>
<organism evidence="4 5">
    <name type="scientific">Anaerococcus kampingae</name>
    <dbReference type="NCBI Taxonomy" id="3115614"/>
    <lineage>
        <taxon>Bacteria</taxon>
        <taxon>Bacillati</taxon>
        <taxon>Bacillota</taxon>
        <taxon>Tissierellia</taxon>
        <taxon>Tissierellales</taxon>
        <taxon>Peptoniphilaceae</taxon>
        <taxon>Anaerococcus</taxon>
    </lineage>
</organism>
<keyword evidence="2" id="KW-0472">Membrane</keyword>
<keyword evidence="2" id="KW-0812">Transmembrane</keyword>
<evidence type="ECO:0000313" key="5">
    <source>
        <dbReference type="Proteomes" id="UP001637994"/>
    </source>
</evidence>
<evidence type="ECO:0000256" key="1">
    <source>
        <dbReference type="SAM" id="MobiDB-lite"/>
    </source>
</evidence>
<reference evidence="4 5" key="1">
    <citation type="journal article" date="2025" name="Anaerobe">
        <title>Description of Anaerococcus kampingiae sp. nov., Anaerococcus groningensis sp. nov., Anaerococcus martiniensis sp. nov., and Anaerococcus cruorum sp. nov., isolated from human clinical specimens.</title>
        <authorList>
            <person name="Boiten K.E."/>
            <person name="Meijer J."/>
            <person name="van Wezel E.M."/>
            <person name="Veloo A.C.M."/>
        </authorList>
    </citation>
    <scope>NUCLEOTIDE SEQUENCE [LARGE SCALE GENOMIC DNA]</scope>
    <source>
        <strain evidence="4 5">ENR0874</strain>
    </source>
</reference>
<evidence type="ECO:0000256" key="2">
    <source>
        <dbReference type="SAM" id="Phobius"/>
    </source>
</evidence>
<dbReference type="EMBL" id="JBGMEF010000018">
    <property type="protein sequence ID" value="MFO3666942.1"/>
    <property type="molecule type" value="Genomic_DNA"/>
</dbReference>
<feature type="domain" description="NERD" evidence="3">
    <location>
        <begin position="26"/>
        <end position="145"/>
    </location>
</feature>
<accession>A0ABW9MC89</accession>
<keyword evidence="5" id="KW-1185">Reference proteome</keyword>
<protein>
    <submittedName>
        <fullName evidence="4">NERD domain-containing protein</fullName>
    </submittedName>
</protein>
<dbReference type="RefSeq" id="WP_410035468.1">
    <property type="nucleotide sequence ID" value="NZ_JBGMEF010000018.1"/>
</dbReference>
<dbReference type="Gene3D" id="3.30.65.10">
    <property type="entry name" value="Bacterial Topoisomerase I, domain 1"/>
    <property type="match status" value="1"/>
</dbReference>
<feature type="transmembrane region" description="Helical" evidence="2">
    <location>
        <begin position="6"/>
        <end position="22"/>
    </location>
</feature>
<dbReference type="SUPFAM" id="SSF57783">
    <property type="entry name" value="Zinc beta-ribbon"/>
    <property type="match status" value="1"/>
</dbReference>
<dbReference type="Proteomes" id="UP001637994">
    <property type="component" value="Unassembled WGS sequence"/>
</dbReference>
<feature type="compositionally biased region" description="Basic and acidic residues" evidence="1">
    <location>
        <begin position="220"/>
        <end position="252"/>
    </location>
</feature>
<evidence type="ECO:0000313" key="4">
    <source>
        <dbReference type="EMBL" id="MFO3666942.1"/>
    </source>
</evidence>
<dbReference type="Pfam" id="PF08378">
    <property type="entry name" value="NERD"/>
    <property type="match status" value="1"/>
</dbReference>
<gene>
    <name evidence="4" type="ORF">ACCQ42_04070</name>
</gene>
<sequence>MYDIYIQLAIFLAFVFVLKMFLPKIKGHMGESIVKIKLNSLDKEKYKVINNLVLENAGGTTKSTQIDHLVVSTYGIFSIETKNYKGWIYGSEFGKNWTQNIYGNKKTFMNPILQNYAHIKAVENILKDLYPNMKYFSIIAFSPEAEIKVKLKESVVCKMSQVSKEIEKLSNEDIIDKDELEKILEIIQGNRLNISNRDHVKNIKEAKKNKLKTQTGSTSETKKSPSKKIEKSEESKSKITKEEVKEKEAKLDMKKEKNESIKLCPKCGGPLEIRTGRYGSFLGCTNYPTCTYVESIKA</sequence>
<proteinExistence type="predicted"/>
<dbReference type="Pfam" id="PF01396">
    <property type="entry name" value="Zn_ribbon_Top1"/>
    <property type="match status" value="1"/>
</dbReference>
<name>A0ABW9MC89_9FIRM</name>
<dbReference type="InterPro" id="IPR013498">
    <property type="entry name" value="Topo_IA_Znf"/>
</dbReference>
<keyword evidence="2" id="KW-1133">Transmembrane helix</keyword>
<evidence type="ECO:0000259" key="3">
    <source>
        <dbReference type="PROSITE" id="PS50965"/>
    </source>
</evidence>
<dbReference type="PROSITE" id="PS50965">
    <property type="entry name" value="NERD"/>
    <property type="match status" value="1"/>
</dbReference>
<dbReference type="InterPro" id="IPR011528">
    <property type="entry name" value="NERD"/>
</dbReference>
<feature type="region of interest" description="Disordered" evidence="1">
    <location>
        <begin position="209"/>
        <end position="252"/>
    </location>
</feature>